<reference evidence="2 3" key="1">
    <citation type="journal article" date="2016" name="Environ. Microbiol.">
        <title>New Methyloceanibacter diversity from North Sea sediments includes methanotroph containing solely the soluble methane monooxygenase.</title>
        <authorList>
            <person name="Vekeman B."/>
            <person name="Kerckhof F.M."/>
            <person name="Cremers G."/>
            <person name="de Vos P."/>
            <person name="Vandamme P."/>
            <person name="Boon N."/>
            <person name="Op den Camp H.J."/>
            <person name="Heylen K."/>
        </authorList>
    </citation>
    <scope>NUCLEOTIDE SEQUENCE [LARGE SCALE GENOMIC DNA]</scope>
    <source>
        <strain evidence="2 3">R-67174</strain>
    </source>
</reference>
<proteinExistence type="predicted"/>
<evidence type="ECO:0000313" key="3">
    <source>
        <dbReference type="Proteomes" id="UP000094501"/>
    </source>
</evidence>
<evidence type="ECO:0000313" key="2">
    <source>
        <dbReference type="EMBL" id="ODR99173.1"/>
    </source>
</evidence>
<comment type="caution">
    <text evidence="2">The sequence shown here is derived from an EMBL/GenBank/DDBJ whole genome shotgun (WGS) entry which is preliminary data.</text>
</comment>
<dbReference type="Proteomes" id="UP000094501">
    <property type="component" value="Unassembled WGS sequence"/>
</dbReference>
<gene>
    <name evidence="2" type="ORF">AUC68_03885</name>
</gene>
<dbReference type="Gene3D" id="3.40.50.1820">
    <property type="entry name" value="alpha/beta hydrolase"/>
    <property type="match status" value="1"/>
</dbReference>
<dbReference type="InterPro" id="IPR022742">
    <property type="entry name" value="Hydrolase_4"/>
</dbReference>
<organism evidence="2 3">
    <name type="scientific">Methyloceanibacter methanicus</name>
    <dbReference type="NCBI Taxonomy" id="1774968"/>
    <lineage>
        <taxon>Bacteria</taxon>
        <taxon>Pseudomonadati</taxon>
        <taxon>Pseudomonadota</taxon>
        <taxon>Alphaproteobacteria</taxon>
        <taxon>Hyphomicrobiales</taxon>
        <taxon>Hyphomicrobiaceae</taxon>
        <taxon>Methyloceanibacter</taxon>
    </lineage>
</organism>
<keyword evidence="3" id="KW-1185">Reference proteome</keyword>
<dbReference type="PANTHER" id="PTHR12277:SF81">
    <property type="entry name" value="PROTEIN ABHD13"/>
    <property type="match status" value="1"/>
</dbReference>
<feature type="domain" description="Serine aminopeptidase S33" evidence="1">
    <location>
        <begin position="75"/>
        <end position="178"/>
    </location>
</feature>
<sequence>MDGLMLNLFLALLLIFALFCLVARLLHRYFVYVPDRRRIDPREAGIAGVEEIVFKATDGKTLIAWYRPAEKGKRTLLYFPGNSGSVAARAGKIKTIAADGYGVFIVNYRGYGGSGGRPTEKRLVKDAVSAFDTLRGLGVPPRDIVVYGESLGTGVATQVCLQREAEALVLESPFTSVVDVGKLAWPLLPLKQIMVDQYRTIDRIGSVNVPLFIVHGGRDAVIPLDMARRVFHAAHEPKTLTVVPRAGHNDLFEQGAWARVRDFVAGLPAEAVPAEAQSAARAGRPVEIQAAAAAER</sequence>
<dbReference type="EMBL" id="LPWG01000011">
    <property type="protein sequence ID" value="ODR99173.1"/>
    <property type="molecule type" value="Genomic_DNA"/>
</dbReference>
<dbReference type="InterPro" id="IPR029058">
    <property type="entry name" value="AB_hydrolase_fold"/>
</dbReference>
<dbReference type="SUPFAM" id="SSF53474">
    <property type="entry name" value="alpha/beta-Hydrolases"/>
    <property type="match status" value="1"/>
</dbReference>
<dbReference type="AlphaFoldDB" id="A0A1E3W099"/>
<dbReference type="STRING" id="1774968.AUC68_03885"/>
<accession>A0A1E3W099</accession>
<dbReference type="PANTHER" id="PTHR12277">
    <property type="entry name" value="ALPHA/BETA HYDROLASE DOMAIN-CONTAINING PROTEIN"/>
    <property type="match status" value="1"/>
</dbReference>
<protein>
    <recommendedName>
        <fullName evidence="1">Serine aminopeptidase S33 domain-containing protein</fullName>
    </recommendedName>
</protein>
<dbReference type="Pfam" id="PF12146">
    <property type="entry name" value="Hydrolase_4"/>
    <property type="match status" value="1"/>
</dbReference>
<evidence type="ECO:0000259" key="1">
    <source>
        <dbReference type="Pfam" id="PF12146"/>
    </source>
</evidence>
<name>A0A1E3W099_9HYPH</name>